<dbReference type="Proteomes" id="UP001293593">
    <property type="component" value="Unassembled WGS sequence"/>
</dbReference>
<accession>A0AAE1MSU6</accession>
<dbReference type="InterPro" id="IPR045069">
    <property type="entry name" value="MATE_euk"/>
</dbReference>
<feature type="transmembrane region" description="Helical" evidence="6">
    <location>
        <begin position="409"/>
        <end position="433"/>
    </location>
</feature>
<gene>
    <name evidence="7" type="ORF">QN277_014954</name>
</gene>
<sequence length="483" mass="52992">MAVLEAEHPLLRPALPQITEEQHQPPCFLRRTCIESKKIWQIAGPSIFGRLALFSMTVITQHFAGHLGELDLAAISIVCTFFISISFGFLLGMASALETLCGQAYGAKQYHMLGIYMQRSWIVMFLSSILLLPMFIFATPILKFFGQPNGLAEQSGLVAIWLIPFHLSFPFQFALQRFLQSQLKTAVIAWVSGMALAIHAFISWVLVYKMKVGIVGTALTLDFSWWVSVVGLLAYVVFGGCPHSWNGFSVEAFVGLWEFFKLSGASGVMLSLENFYYRLLVIMSGYMHNAEVAVDALSICVTIYAWESMIPLGFLAATGVRVSNELGAGNAKGAKFATLVSLVNTLAVGFISWLIIIVFNEKLALIFTTSLPVIRMVNELAILLASTILLNCLQPVLSGVAVGCGWQALVAYVNIGSYYLVGIPLGILLGWLLPWGLTAMWTGMLSGTVVQTLILIAITMKCDWEKEAHKATILIQKEAVLAQ</sequence>
<feature type="transmembrane region" description="Helical" evidence="6">
    <location>
        <begin position="121"/>
        <end position="142"/>
    </location>
</feature>
<evidence type="ECO:0000313" key="8">
    <source>
        <dbReference type="Proteomes" id="UP001293593"/>
    </source>
</evidence>
<evidence type="ECO:0000313" key="7">
    <source>
        <dbReference type="EMBL" id="KAK4276849.1"/>
    </source>
</evidence>
<comment type="subcellular location">
    <subcellularLocation>
        <location evidence="1">Membrane</location>
        <topology evidence="1">Multi-pass membrane protein</topology>
    </subcellularLocation>
</comment>
<evidence type="ECO:0000256" key="4">
    <source>
        <dbReference type="ARBA" id="ARBA00022989"/>
    </source>
</evidence>
<feature type="transmembrane region" description="Helical" evidence="6">
    <location>
        <begin position="154"/>
        <end position="175"/>
    </location>
</feature>
<keyword evidence="3 6" id="KW-0812">Transmembrane</keyword>
<dbReference type="GO" id="GO:0015297">
    <property type="term" value="F:antiporter activity"/>
    <property type="evidence" value="ECO:0007669"/>
    <property type="project" value="InterPro"/>
</dbReference>
<dbReference type="InterPro" id="IPR002528">
    <property type="entry name" value="MATE_fam"/>
</dbReference>
<evidence type="ECO:0000256" key="2">
    <source>
        <dbReference type="ARBA" id="ARBA00010199"/>
    </source>
</evidence>
<feature type="transmembrane region" description="Helical" evidence="6">
    <location>
        <begin position="336"/>
        <end position="360"/>
    </location>
</feature>
<dbReference type="PANTHER" id="PTHR11206">
    <property type="entry name" value="MULTIDRUG RESISTANCE PROTEIN"/>
    <property type="match status" value="1"/>
</dbReference>
<organism evidence="7 8">
    <name type="scientific">Acacia crassicarpa</name>
    <name type="common">northern wattle</name>
    <dbReference type="NCBI Taxonomy" id="499986"/>
    <lineage>
        <taxon>Eukaryota</taxon>
        <taxon>Viridiplantae</taxon>
        <taxon>Streptophyta</taxon>
        <taxon>Embryophyta</taxon>
        <taxon>Tracheophyta</taxon>
        <taxon>Spermatophyta</taxon>
        <taxon>Magnoliopsida</taxon>
        <taxon>eudicotyledons</taxon>
        <taxon>Gunneridae</taxon>
        <taxon>Pentapetalae</taxon>
        <taxon>rosids</taxon>
        <taxon>fabids</taxon>
        <taxon>Fabales</taxon>
        <taxon>Fabaceae</taxon>
        <taxon>Caesalpinioideae</taxon>
        <taxon>mimosoid clade</taxon>
        <taxon>Acacieae</taxon>
        <taxon>Acacia</taxon>
    </lineage>
</organism>
<keyword evidence="8" id="KW-1185">Reference proteome</keyword>
<comment type="similarity">
    <text evidence="2 6">Belongs to the multi antimicrobial extrusion (MATE) (TC 2.A.66.1) family.</text>
</comment>
<evidence type="ECO:0000256" key="5">
    <source>
        <dbReference type="ARBA" id="ARBA00023136"/>
    </source>
</evidence>
<feature type="transmembrane region" description="Helical" evidence="6">
    <location>
        <begin position="439"/>
        <end position="460"/>
    </location>
</feature>
<feature type="transmembrane region" description="Helical" evidence="6">
    <location>
        <begin position="214"/>
        <end position="238"/>
    </location>
</feature>
<dbReference type="Pfam" id="PF01554">
    <property type="entry name" value="MatE"/>
    <property type="match status" value="2"/>
</dbReference>
<dbReference type="NCBIfam" id="TIGR00797">
    <property type="entry name" value="matE"/>
    <property type="match status" value="1"/>
</dbReference>
<name>A0AAE1MSU6_9FABA</name>
<dbReference type="AlphaFoldDB" id="A0AAE1MSU6"/>
<keyword evidence="4 6" id="KW-1133">Transmembrane helix</keyword>
<dbReference type="GO" id="GO:0042910">
    <property type="term" value="F:xenobiotic transmembrane transporter activity"/>
    <property type="evidence" value="ECO:0007669"/>
    <property type="project" value="InterPro"/>
</dbReference>
<reference evidence="7" key="1">
    <citation type="submission" date="2023-10" db="EMBL/GenBank/DDBJ databases">
        <title>Chromosome-level genome of the transformable northern wattle, Acacia crassicarpa.</title>
        <authorList>
            <person name="Massaro I."/>
            <person name="Sinha N.R."/>
            <person name="Poethig S."/>
            <person name="Leichty A.R."/>
        </authorList>
    </citation>
    <scope>NUCLEOTIDE SEQUENCE</scope>
    <source>
        <strain evidence="7">Acra3RX</strain>
        <tissue evidence="7">Leaf</tissue>
    </source>
</reference>
<protein>
    <recommendedName>
        <fullName evidence="6">Protein DETOXIFICATION</fullName>
    </recommendedName>
    <alternativeName>
        <fullName evidence="6">Multidrug and toxic compound extrusion protein</fullName>
    </alternativeName>
</protein>
<dbReference type="EMBL" id="JAWXYG010000003">
    <property type="protein sequence ID" value="KAK4276849.1"/>
    <property type="molecule type" value="Genomic_DNA"/>
</dbReference>
<dbReference type="GO" id="GO:1990961">
    <property type="term" value="P:xenobiotic detoxification by transmembrane export across the plasma membrane"/>
    <property type="evidence" value="ECO:0007669"/>
    <property type="project" value="InterPro"/>
</dbReference>
<feature type="transmembrane region" description="Helical" evidence="6">
    <location>
        <begin position="380"/>
        <end position="402"/>
    </location>
</feature>
<feature type="transmembrane region" description="Helical" evidence="6">
    <location>
        <begin position="292"/>
        <end position="315"/>
    </location>
</feature>
<feature type="transmembrane region" description="Helical" evidence="6">
    <location>
        <begin position="72"/>
        <end position="100"/>
    </location>
</feature>
<evidence type="ECO:0000256" key="3">
    <source>
        <dbReference type="ARBA" id="ARBA00022692"/>
    </source>
</evidence>
<evidence type="ECO:0000256" key="1">
    <source>
        <dbReference type="ARBA" id="ARBA00004141"/>
    </source>
</evidence>
<proteinExistence type="inferred from homology"/>
<dbReference type="GO" id="GO:0016020">
    <property type="term" value="C:membrane"/>
    <property type="evidence" value="ECO:0007669"/>
    <property type="project" value="UniProtKB-SubCell"/>
</dbReference>
<dbReference type="CDD" id="cd13132">
    <property type="entry name" value="MATE_eukaryotic"/>
    <property type="match status" value="1"/>
</dbReference>
<keyword evidence="5 6" id="KW-0472">Membrane</keyword>
<feature type="transmembrane region" description="Helical" evidence="6">
    <location>
        <begin position="187"/>
        <end position="208"/>
    </location>
</feature>
<comment type="caution">
    <text evidence="7">The sequence shown here is derived from an EMBL/GenBank/DDBJ whole genome shotgun (WGS) entry which is preliminary data.</text>
</comment>
<feature type="transmembrane region" description="Helical" evidence="6">
    <location>
        <begin position="250"/>
        <end position="272"/>
    </location>
</feature>
<evidence type="ECO:0000256" key="6">
    <source>
        <dbReference type="RuleBase" id="RU004914"/>
    </source>
</evidence>